<feature type="chain" id="PRO_5040535552" description="Integrin alpha second immunoglobulin-like domain-containing protein" evidence="11">
    <location>
        <begin position="19"/>
        <end position="949"/>
    </location>
</feature>
<dbReference type="Pfam" id="PF20805">
    <property type="entry name" value="Integrin_A_Ig_2"/>
    <property type="match status" value="1"/>
</dbReference>
<keyword evidence="9" id="KW-0325">Glycoprotein</keyword>
<feature type="repeat" description="FG-GAP" evidence="10">
    <location>
        <begin position="30"/>
        <end position="84"/>
    </location>
</feature>
<dbReference type="PROSITE" id="PS51470">
    <property type="entry name" value="FG_GAP"/>
    <property type="match status" value="2"/>
</dbReference>
<feature type="transmembrane region" description="Helical" evidence="11">
    <location>
        <begin position="884"/>
        <end position="906"/>
    </location>
</feature>
<dbReference type="Gene3D" id="1.20.5.930">
    <property type="entry name" value="Bicelle-embedded integrin alpha(iib) transmembrane segment"/>
    <property type="match status" value="1"/>
</dbReference>
<evidence type="ECO:0000256" key="3">
    <source>
        <dbReference type="ARBA" id="ARBA00022692"/>
    </source>
</evidence>
<dbReference type="InterPro" id="IPR000413">
    <property type="entry name" value="Integrin_alpha"/>
</dbReference>
<protein>
    <recommendedName>
        <fullName evidence="12">Integrin alpha second immunoglobulin-like domain-containing protein</fullName>
    </recommendedName>
</protein>
<dbReference type="Gene3D" id="2.60.40.1510">
    <property type="entry name" value="ntegrin, alpha v. Chain A, domain 3"/>
    <property type="match status" value="1"/>
</dbReference>
<dbReference type="PANTHER" id="PTHR23220">
    <property type="entry name" value="INTEGRIN ALPHA"/>
    <property type="match status" value="1"/>
</dbReference>
<dbReference type="Gene3D" id="2.130.10.130">
    <property type="entry name" value="Integrin alpha, N-terminal"/>
    <property type="match status" value="1"/>
</dbReference>
<evidence type="ECO:0000256" key="6">
    <source>
        <dbReference type="ARBA" id="ARBA00023037"/>
    </source>
</evidence>
<reference evidence="13" key="1">
    <citation type="submission" date="2022-01" db="EMBL/GenBank/DDBJ databases">
        <authorList>
            <person name="King R."/>
        </authorList>
    </citation>
    <scope>NUCLEOTIDE SEQUENCE</scope>
</reference>
<dbReference type="SUPFAM" id="SSF69179">
    <property type="entry name" value="Integrin domains"/>
    <property type="match status" value="2"/>
</dbReference>
<evidence type="ECO:0000259" key="12">
    <source>
        <dbReference type="Pfam" id="PF20805"/>
    </source>
</evidence>
<dbReference type="Proteomes" id="UP001153636">
    <property type="component" value="Chromosome 2"/>
</dbReference>
<evidence type="ECO:0000256" key="11">
    <source>
        <dbReference type="RuleBase" id="RU003762"/>
    </source>
</evidence>
<feature type="repeat" description="FG-GAP" evidence="10">
    <location>
        <begin position="271"/>
        <end position="331"/>
    </location>
</feature>
<evidence type="ECO:0000256" key="4">
    <source>
        <dbReference type="ARBA" id="ARBA00022889"/>
    </source>
</evidence>
<dbReference type="Gene3D" id="2.60.40.1530">
    <property type="entry name" value="ntegrin, alpha v. Chain A, domain 4"/>
    <property type="match status" value="1"/>
</dbReference>
<dbReference type="GO" id="GO:0005178">
    <property type="term" value="F:integrin binding"/>
    <property type="evidence" value="ECO:0007669"/>
    <property type="project" value="TreeGrafter"/>
</dbReference>
<dbReference type="GO" id="GO:0008305">
    <property type="term" value="C:integrin complex"/>
    <property type="evidence" value="ECO:0007669"/>
    <property type="project" value="InterPro"/>
</dbReference>
<dbReference type="PRINTS" id="PR01185">
    <property type="entry name" value="INTEGRINA"/>
</dbReference>
<dbReference type="PANTHER" id="PTHR23220:SF83">
    <property type="entry name" value="INTEGRIN ALPHA-PS3-RELATED"/>
    <property type="match status" value="1"/>
</dbReference>
<dbReference type="InterPro" id="IPR028994">
    <property type="entry name" value="Integrin_alpha_N"/>
</dbReference>
<dbReference type="InterPro" id="IPR013519">
    <property type="entry name" value="Int_alpha_beta-p"/>
</dbReference>
<dbReference type="SUPFAM" id="SSF69318">
    <property type="entry name" value="Integrin alpha N-terminal domain"/>
    <property type="match status" value="1"/>
</dbReference>
<keyword evidence="14" id="KW-1185">Reference proteome</keyword>
<dbReference type="InterPro" id="IPR032695">
    <property type="entry name" value="Integrin_dom_sf"/>
</dbReference>
<evidence type="ECO:0000313" key="14">
    <source>
        <dbReference type="Proteomes" id="UP001153636"/>
    </source>
</evidence>
<keyword evidence="7 11" id="KW-0472">Membrane</keyword>
<name>A0A9P0G8N6_9CUCU</name>
<dbReference type="GO" id="GO:0007229">
    <property type="term" value="P:integrin-mediated signaling pathway"/>
    <property type="evidence" value="ECO:0007669"/>
    <property type="project" value="UniProtKB-KW"/>
</dbReference>
<sequence length="949" mass="106017">MYFQLYLLVFFTTALVGGDNDYFDVNKVIEISLAGSDRVDGSYFGYSLLLQNGKNPMVIVGAPKQNITGGAVFACDIFNDFGCTKYDITTSNHGSFNGNFLGAAIDGSDNIGSPFVACAPRKVTEHGTGDNMNYYMKGICFYQLNSTNFAGKGFELVPLKNEASISLSQAQYYYDYAFGQAGIDVKYDKVSASVILGGPGIKSWNGGVVIQSLKTLTSHQIVPERNEPIITEGDDYLGYKVGYGNQYMYAGAPRAHNLFGKVNLYRDDYFKLYRSFMGDEMGSFFGSAILLEDVNDDFKDDLFIGAPTTAGSSFDEGCVYYYLNAQSFSYKLVGSRTRGARFGTNIVSLGDIDLDLFNDIAISAPYEDGGIGAVYIFLGGPNGLQNYYSQRLTPSSFPGNHLNIRGFGMGISRGNDIDGNGHNDLAIGAYKSGHVMVILTKSVVDFQTTLESNVTAITYNDAQITLNYCVFYTPRSSIKFLKSVNFTMRLVLDDRVKGKKLYVNNVNASPQNTKCMNVEVNIEPTIIDTVPLRFILHTTVSGNIMGDGEPWIDRTIPYAHGCGDDNICQTQILINVLPDNENIIWGINKVINVKVSGENVGEPGYQCKLLMQIPKELKLQNERKYTLENSTYSCLFANQMPPEHEKGLSVSFDVVDNIKDVKSLKMSFEVKCLGENVENKETIEIAVISQSSPYIEGKSEPEDYEINDETVADETEVEVYHTFTIGNFGPSPVKSDIYLMLPVIKMDNDDIFQFVGARGNLRDTYIQCYTSNESKKFDKLYDISTVVKSAINRTVVLDCFEENAKCEEFICKGDYLYKSSETAKYTLKFKIKNTRLAKFFQKQEQSKNIAAYVTTAYLLNGNETRIHGHSATLFFSSHSANVPLWVYIVSSILGILLLALLIFLFYKCHFFDRRYRDKMNDELLMQMEMNSDLPVGSEEEMKEEIEETK</sequence>
<proteinExistence type="inferred from homology"/>
<keyword evidence="3 11" id="KW-0812">Transmembrane</keyword>
<comment type="subcellular location">
    <subcellularLocation>
        <location evidence="1 11">Membrane</location>
        <topology evidence="1 11">Single-pass type I membrane protein</topology>
    </subcellularLocation>
</comment>
<evidence type="ECO:0000313" key="13">
    <source>
        <dbReference type="EMBL" id="CAH1106249.1"/>
    </source>
</evidence>
<feature type="domain" description="Integrin alpha second immunoglobulin-like" evidence="12">
    <location>
        <begin position="562"/>
        <end position="687"/>
    </location>
</feature>
<accession>A0A9P0G8N6</accession>
<keyword evidence="6 11" id="KW-0401">Integrin</keyword>
<dbReference type="GO" id="GO:0007157">
    <property type="term" value="P:heterophilic cell-cell adhesion via plasma membrane cell adhesion molecules"/>
    <property type="evidence" value="ECO:0007669"/>
    <property type="project" value="UniProtKB-ARBA"/>
</dbReference>
<dbReference type="GO" id="GO:0009897">
    <property type="term" value="C:external side of plasma membrane"/>
    <property type="evidence" value="ECO:0007669"/>
    <property type="project" value="TreeGrafter"/>
</dbReference>
<evidence type="ECO:0000256" key="10">
    <source>
        <dbReference type="PROSITE-ProRule" id="PRU00803"/>
    </source>
</evidence>
<evidence type="ECO:0000256" key="2">
    <source>
        <dbReference type="ARBA" id="ARBA00008054"/>
    </source>
</evidence>
<evidence type="ECO:0000256" key="7">
    <source>
        <dbReference type="ARBA" id="ARBA00023136"/>
    </source>
</evidence>
<keyword evidence="5 11" id="KW-1133">Transmembrane helix</keyword>
<comment type="similarity">
    <text evidence="2 11">Belongs to the integrin alpha chain family.</text>
</comment>
<keyword evidence="11" id="KW-0732">Signal</keyword>
<keyword evidence="8 11" id="KW-0675">Receptor</keyword>
<evidence type="ECO:0000256" key="8">
    <source>
        <dbReference type="ARBA" id="ARBA00023170"/>
    </source>
</evidence>
<gene>
    <name evidence="13" type="ORF">PSYICH_LOCUS6840</name>
</gene>
<evidence type="ECO:0000256" key="9">
    <source>
        <dbReference type="ARBA" id="ARBA00023180"/>
    </source>
</evidence>
<organism evidence="13 14">
    <name type="scientific">Psylliodes chrysocephalus</name>
    <dbReference type="NCBI Taxonomy" id="3402493"/>
    <lineage>
        <taxon>Eukaryota</taxon>
        <taxon>Metazoa</taxon>
        <taxon>Ecdysozoa</taxon>
        <taxon>Arthropoda</taxon>
        <taxon>Hexapoda</taxon>
        <taxon>Insecta</taxon>
        <taxon>Pterygota</taxon>
        <taxon>Neoptera</taxon>
        <taxon>Endopterygota</taxon>
        <taxon>Coleoptera</taxon>
        <taxon>Polyphaga</taxon>
        <taxon>Cucujiformia</taxon>
        <taxon>Chrysomeloidea</taxon>
        <taxon>Chrysomelidae</taxon>
        <taxon>Galerucinae</taxon>
        <taxon>Alticini</taxon>
        <taxon>Psylliodes</taxon>
    </lineage>
</organism>
<evidence type="ECO:0000256" key="5">
    <source>
        <dbReference type="ARBA" id="ARBA00022989"/>
    </source>
</evidence>
<dbReference type="InterPro" id="IPR048285">
    <property type="entry name" value="Integrin_alpha_Ig-like_2"/>
</dbReference>
<dbReference type="SMART" id="SM00191">
    <property type="entry name" value="Int_alpha"/>
    <property type="match status" value="4"/>
</dbReference>
<dbReference type="GO" id="GO:0007160">
    <property type="term" value="P:cell-matrix adhesion"/>
    <property type="evidence" value="ECO:0007669"/>
    <property type="project" value="TreeGrafter"/>
</dbReference>
<dbReference type="AlphaFoldDB" id="A0A9P0G8N6"/>
<evidence type="ECO:0000256" key="1">
    <source>
        <dbReference type="ARBA" id="ARBA00004479"/>
    </source>
</evidence>
<dbReference type="GO" id="GO:0033627">
    <property type="term" value="P:cell adhesion mediated by integrin"/>
    <property type="evidence" value="ECO:0007669"/>
    <property type="project" value="TreeGrafter"/>
</dbReference>
<feature type="signal peptide" evidence="11">
    <location>
        <begin position="1"/>
        <end position="18"/>
    </location>
</feature>
<keyword evidence="4 11" id="KW-0130">Cell adhesion</keyword>
<dbReference type="EMBL" id="OV651814">
    <property type="protein sequence ID" value="CAH1106249.1"/>
    <property type="molecule type" value="Genomic_DNA"/>
</dbReference>
<dbReference type="OrthoDB" id="5573735at2759"/>